<accession>A0A498JZU6</accession>
<dbReference type="EMBL" id="RDQH01000331">
    <property type="protein sequence ID" value="RXH99224.1"/>
    <property type="molecule type" value="Genomic_DNA"/>
</dbReference>
<evidence type="ECO:0000313" key="2">
    <source>
        <dbReference type="Proteomes" id="UP000290289"/>
    </source>
</evidence>
<reference evidence="1 2" key="1">
    <citation type="submission" date="2018-10" db="EMBL/GenBank/DDBJ databases">
        <title>A high-quality apple genome assembly.</title>
        <authorList>
            <person name="Hu J."/>
        </authorList>
    </citation>
    <scope>NUCLEOTIDE SEQUENCE [LARGE SCALE GENOMIC DNA]</scope>
    <source>
        <strain evidence="2">cv. HFTH1</strain>
        <tissue evidence="1">Young leaf</tissue>
    </source>
</reference>
<dbReference type="Proteomes" id="UP000290289">
    <property type="component" value="Chromosome 5"/>
</dbReference>
<protein>
    <submittedName>
        <fullName evidence="1">Uncharacterized protein</fullName>
    </submittedName>
</protein>
<gene>
    <name evidence="1" type="ORF">DVH24_011549</name>
</gene>
<dbReference type="AlphaFoldDB" id="A0A498JZU6"/>
<keyword evidence="2" id="KW-1185">Reference proteome</keyword>
<evidence type="ECO:0000313" key="1">
    <source>
        <dbReference type="EMBL" id="RXH99224.1"/>
    </source>
</evidence>
<organism evidence="1 2">
    <name type="scientific">Malus domestica</name>
    <name type="common">Apple</name>
    <name type="synonym">Pyrus malus</name>
    <dbReference type="NCBI Taxonomy" id="3750"/>
    <lineage>
        <taxon>Eukaryota</taxon>
        <taxon>Viridiplantae</taxon>
        <taxon>Streptophyta</taxon>
        <taxon>Embryophyta</taxon>
        <taxon>Tracheophyta</taxon>
        <taxon>Spermatophyta</taxon>
        <taxon>Magnoliopsida</taxon>
        <taxon>eudicotyledons</taxon>
        <taxon>Gunneridae</taxon>
        <taxon>Pentapetalae</taxon>
        <taxon>rosids</taxon>
        <taxon>fabids</taxon>
        <taxon>Rosales</taxon>
        <taxon>Rosaceae</taxon>
        <taxon>Amygdaloideae</taxon>
        <taxon>Maleae</taxon>
        <taxon>Malus</taxon>
    </lineage>
</organism>
<proteinExistence type="predicted"/>
<sequence length="105" mass="11631">MHSPRHCKSLFFLTMRYLGSMPSTIFNMSSLQAIDLPNSSLSDELPAPGNIFSQLPNLYAKSQPVYSVAPNSNCYLYPIVTSPEAYLPAFQILPCLPSYIRAITA</sequence>
<name>A0A498JZU6_MALDO</name>
<comment type="caution">
    <text evidence="1">The sequence shown here is derived from an EMBL/GenBank/DDBJ whole genome shotgun (WGS) entry which is preliminary data.</text>
</comment>
<dbReference type="SUPFAM" id="SSF52058">
    <property type="entry name" value="L domain-like"/>
    <property type="match status" value="1"/>
</dbReference>